<evidence type="ECO:0000256" key="8">
    <source>
        <dbReference type="ARBA" id="ARBA00022723"/>
    </source>
</evidence>
<dbReference type="UniPathway" id="UPA00529">
    <property type="reaction ID" value="UER00430"/>
</dbReference>
<comment type="function">
    <text evidence="2">Catalyzes the first step of the osmoprotectant glycine betaine synthesis.</text>
</comment>
<evidence type="ECO:0000256" key="6">
    <source>
        <dbReference type="ARBA" id="ARBA00014931"/>
    </source>
</evidence>
<comment type="pathway">
    <text evidence="3">Amine and polyamine biosynthesis; betaine biosynthesis via choline pathway; betaine aldehyde from choline (monooxygenase route): step 1/1.</text>
</comment>
<dbReference type="InterPro" id="IPR015879">
    <property type="entry name" value="Ring_hydroxy_dOase_asu_C_dom"/>
</dbReference>
<reference evidence="14" key="1">
    <citation type="submission" date="2021-01" db="EMBL/GenBank/DDBJ databases">
        <authorList>
            <person name="Corre E."/>
            <person name="Pelletier E."/>
            <person name="Niang G."/>
            <person name="Scheremetjew M."/>
            <person name="Finn R."/>
            <person name="Kale V."/>
            <person name="Holt S."/>
            <person name="Cochrane G."/>
            <person name="Meng A."/>
            <person name="Brown T."/>
            <person name="Cohen L."/>
        </authorList>
    </citation>
    <scope>NUCLEOTIDE SEQUENCE</scope>
    <source>
        <strain evidence="14">RCC3387</strain>
    </source>
</reference>
<evidence type="ECO:0000256" key="3">
    <source>
        <dbReference type="ARBA" id="ARBA00004866"/>
    </source>
</evidence>
<evidence type="ECO:0000256" key="9">
    <source>
        <dbReference type="ARBA" id="ARBA00023002"/>
    </source>
</evidence>
<keyword evidence="8" id="KW-0479">Metal-binding</keyword>
<sequence length="397" mass="44775">MSATRIEEAKSLHPAFYVDEAYLQAERERIFGTSWFAAAHTAELSSPGDVKVVEVGGTSIVLTCDKHRRIHAFYNVCRHRGARVCTTAAKGCKQLVCPYHWWAYRLDGSLKSTPPAATPKDRKETLGLQRVPGLEVFAGMVFLNQNPSHRPLRDQLGDLPAKLERYDLDGLELHDVRDYAIRGDWKLIAENFVDFYHINAVHPELARFSKVDDHLPYQGRGQYIGFVTAPLTDSGGPGDSHHFNRFERLSNVESEAAFFFQVFPNVSVTVYPHSVYTLMTFPTTEPGKTQEKLTLLMAPGAKKSADPADLYHEKCSNLMKFVTNINDEDVEAIENLQVGLYNARDQGIHGEFIPKYDWTVHRFQNMVLNGLHGSPIDETYMPTLDTAFEQQVLQGLS</sequence>
<dbReference type="InterPro" id="IPR036922">
    <property type="entry name" value="Rieske_2Fe-2S_sf"/>
</dbReference>
<evidence type="ECO:0000256" key="12">
    <source>
        <dbReference type="ARBA" id="ARBA00049097"/>
    </source>
</evidence>
<dbReference type="AlphaFoldDB" id="A0A7S2QJA9"/>
<dbReference type="CDD" id="cd03469">
    <property type="entry name" value="Rieske_RO_Alpha_N"/>
    <property type="match status" value="1"/>
</dbReference>
<dbReference type="GO" id="GO:0005506">
    <property type="term" value="F:iron ion binding"/>
    <property type="evidence" value="ECO:0007669"/>
    <property type="project" value="InterPro"/>
</dbReference>
<keyword evidence="7" id="KW-0001">2Fe-2S</keyword>
<dbReference type="InterPro" id="IPR001663">
    <property type="entry name" value="Rng_hydr_dOase-A"/>
</dbReference>
<dbReference type="GO" id="GO:0019133">
    <property type="term" value="F:choline monooxygenase activity"/>
    <property type="evidence" value="ECO:0007669"/>
    <property type="project" value="UniProtKB-EC"/>
</dbReference>
<evidence type="ECO:0000256" key="7">
    <source>
        <dbReference type="ARBA" id="ARBA00022714"/>
    </source>
</evidence>
<evidence type="ECO:0000259" key="13">
    <source>
        <dbReference type="PROSITE" id="PS51296"/>
    </source>
</evidence>
<dbReference type="Pfam" id="PF00355">
    <property type="entry name" value="Rieske"/>
    <property type="match status" value="1"/>
</dbReference>
<organism evidence="14">
    <name type="scientific">Zooxanthella nutricula</name>
    <dbReference type="NCBI Taxonomy" id="1333877"/>
    <lineage>
        <taxon>Eukaryota</taxon>
        <taxon>Sar</taxon>
        <taxon>Alveolata</taxon>
        <taxon>Dinophyceae</taxon>
        <taxon>Peridiniales</taxon>
        <taxon>Peridiniales incertae sedis</taxon>
        <taxon>Zooxanthella</taxon>
    </lineage>
</organism>
<dbReference type="SUPFAM" id="SSF55961">
    <property type="entry name" value="Bet v1-like"/>
    <property type="match status" value="1"/>
</dbReference>
<dbReference type="PROSITE" id="PS51296">
    <property type="entry name" value="RIESKE"/>
    <property type="match status" value="1"/>
</dbReference>
<keyword evidence="11" id="KW-0411">Iron-sulfur</keyword>
<dbReference type="EC" id="1.14.15.7" evidence="5"/>
<evidence type="ECO:0000256" key="1">
    <source>
        <dbReference type="ARBA" id="ARBA00001962"/>
    </source>
</evidence>
<evidence type="ECO:0000256" key="5">
    <source>
        <dbReference type="ARBA" id="ARBA00012763"/>
    </source>
</evidence>
<dbReference type="Gene3D" id="3.90.380.10">
    <property type="entry name" value="Naphthalene 1,2-dioxygenase Alpha Subunit, Chain A, domain 1"/>
    <property type="match status" value="2"/>
</dbReference>
<keyword evidence="10" id="KW-0408">Iron</keyword>
<dbReference type="Gene3D" id="2.102.10.10">
    <property type="entry name" value="Rieske [2Fe-2S] iron-sulphur domain"/>
    <property type="match status" value="1"/>
</dbReference>
<accession>A0A7S2QJA9</accession>
<comment type="similarity">
    <text evidence="4">Belongs to the choline monooxygenase family.</text>
</comment>
<dbReference type="Pfam" id="PF00848">
    <property type="entry name" value="Ring_hydroxyl_A"/>
    <property type="match status" value="1"/>
</dbReference>
<gene>
    <name evidence="14" type="ORF">BRAN1462_LOCUS61930</name>
</gene>
<evidence type="ECO:0000256" key="10">
    <source>
        <dbReference type="ARBA" id="ARBA00023004"/>
    </source>
</evidence>
<dbReference type="PRINTS" id="PR00090">
    <property type="entry name" value="RNGDIOXGNASE"/>
</dbReference>
<evidence type="ECO:0000256" key="11">
    <source>
        <dbReference type="ARBA" id="ARBA00023014"/>
    </source>
</evidence>
<keyword evidence="9" id="KW-0560">Oxidoreductase</keyword>
<dbReference type="PANTHER" id="PTHR43756:SF5">
    <property type="entry name" value="CHOLINE MONOOXYGENASE, CHLOROPLASTIC"/>
    <property type="match status" value="1"/>
</dbReference>
<dbReference type="GO" id="GO:0019285">
    <property type="term" value="P:glycine betaine biosynthetic process from choline"/>
    <property type="evidence" value="ECO:0007669"/>
    <property type="project" value="UniProtKB-UniPathway"/>
</dbReference>
<dbReference type="PANTHER" id="PTHR43756">
    <property type="entry name" value="CHOLINE MONOOXYGENASE, CHLOROPLASTIC"/>
    <property type="match status" value="1"/>
</dbReference>
<name>A0A7S2QJA9_9DINO</name>
<dbReference type="GO" id="GO:0051537">
    <property type="term" value="F:2 iron, 2 sulfur cluster binding"/>
    <property type="evidence" value="ECO:0007669"/>
    <property type="project" value="UniProtKB-KW"/>
</dbReference>
<dbReference type="InterPro" id="IPR017941">
    <property type="entry name" value="Rieske_2Fe-2S"/>
</dbReference>
<dbReference type="CDD" id="cd00680">
    <property type="entry name" value="RHO_alpha_C"/>
    <property type="match status" value="1"/>
</dbReference>
<dbReference type="EMBL" id="HBGW01097621">
    <property type="protein sequence ID" value="CAD9644108.1"/>
    <property type="molecule type" value="Transcribed_RNA"/>
</dbReference>
<comment type="catalytic activity">
    <reaction evidence="12">
        <text>choline + 2 reduced [2Fe-2S]-[ferredoxin] + O2 + 2 H(+) = betaine aldehyde hydrate + 2 oxidized [2Fe-2S]-[ferredoxin] + H2O</text>
        <dbReference type="Rhea" id="RHEA:17769"/>
        <dbReference type="Rhea" id="RHEA-COMP:10000"/>
        <dbReference type="Rhea" id="RHEA-COMP:10001"/>
        <dbReference type="ChEBI" id="CHEBI:15354"/>
        <dbReference type="ChEBI" id="CHEBI:15377"/>
        <dbReference type="ChEBI" id="CHEBI:15378"/>
        <dbReference type="ChEBI" id="CHEBI:15379"/>
        <dbReference type="ChEBI" id="CHEBI:15870"/>
        <dbReference type="ChEBI" id="CHEBI:33737"/>
        <dbReference type="ChEBI" id="CHEBI:33738"/>
        <dbReference type="EC" id="1.14.15.7"/>
    </reaction>
</comment>
<proteinExistence type="inferred from homology"/>
<evidence type="ECO:0000313" key="14">
    <source>
        <dbReference type="EMBL" id="CAD9644108.1"/>
    </source>
</evidence>
<protein>
    <recommendedName>
        <fullName evidence="6">Choline monooxygenase, chloroplastic</fullName>
        <ecNumber evidence="5">1.14.15.7</ecNumber>
    </recommendedName>
</protein>
<dbReference type="SUPFAM" id="SSF50022">
    <property type="entry name" value="ISP domain"/>
    <property type="match status" value="1"/>
</dbReference>
<comment type="cofactor">
    <cofactor evidence="1">
        <name>Fe cation</name>
        <dbReference type="ChEBI" id="CHEBI:24875"/>
    </cofactor>
</comment>
<evidence type="ECO:0000256" key="4">
    <source>
        <dbReference type="ARBA" id="ARBA00010848"/>
    </source>
</evidence>
<evidence type="ECO:0000256" key="2">
    <source>
        <dbReference type="ARBA" id="ARBA00002149"/>
    </source>
</evidence>
<feature type="domain" description="Rieske" evidence="13">
    <location>
        <begin position="35"/>
        <end position="143"/>
    </location>
</feature>